<feature type="chain" id="PRO_5007856434" description="Beta-mannosidase A" evidence="14">
    <location>
        <begin position="21"/>
        <end position="909"/>
    </location>
</feature>
<feature type="domain" description="Beta-mannosidase-like galactose-binding" evidence="17">
    <location>
        <begin position="30"/>
        <end position="207"/>
    </location>
</feature>
<proteinExistence type="inferred from homology"/>
<organism evidence="18 19">
    <name type="scientific">Laetiporus sulphureus 93-53</name>
    <dbReference type="NCBI Taxonomy" id="1314785"/>
    <lineage>
        <taxon>Eukaryota</taxon>
        <taxon>Fungi</taxon>
        <taxon>Dikarya</taxon>
        <taxon>Basidiomycota</taxon>
        <taxon>Agaricomycotina</taxon>
        <taxon>Agaricomycetes</taxon>
        <taxon>Polyporales</taxon>
        <taxon>Laetiporus</taxon>
    </lineage>
</organism>
<dbReference type="STRING" id="1314785.A0A165D7A1"/>
<sequence>MWAMVLLAAIAASLPAVALANVFSLSDLQWTLRNGNGSIVIPGSVPSQAHLDLLQAGVITEPLLEINEYTQRWIVNDSWTYTADLKTYTDVVGSNASTRTLLVFYGLDTIANITVAGHPIAWVDNQFRQYVYDVTDMLASPSESDSNITVAFESAYFYGLNVTSLPGTEVPLTSDFEYAGFRQYERKIQSDFGWDWGPAFVPAGIFRPAYLVTLSETSLEISKLGQTALIAPDQTADWLVNVTLGVRSVLPSFSPTIEIAIPELDISSGPIAVSSIPASTNAPTFVSATMTVPEGVPQRWYPRDLGTPTLYNFTITLALGDEFGMFLDSTSFQLRSGFRTIELAQTAYPQEEIDARGITPGDQWHFVINGQAFYTKGTNIIPFDPFYPRITTEKVRWVLESAVLSGQNMLRVWGGGIYQPSDELTGVYDFYSLCDELGILAWSEMIFSDATYPLNEFLLVSIDPEVRENVRRINKHPSNVQWAGGNEIENIVIDINDTYANGTHYLDEFVYMFQDFLHDITYQEQSSVAYTDCSTTNGVLSLDPYVLRFENKTPGYIYGNAERYNYDASQAFNYSTYPVARFVNEFGFHSMPSFYTWEEALREPEDYSFNSTVVMSRDHHPPAGSLAWPNPNAPQGQGQMTMAVKLWLPTPGTSDSNQTFAQWCWSTQVFQSMNMISEIAWYRRGAGLGENNLGALVWQLNDIWQAPSWAAIEYSGRWKVLNYGMASIYSPVIVYPFWTPDNETLDIMVTNDRWYTVNGTALLTWYDWAGNQLGTMTHEFSTPSLNNTVLMSMQGFDVILPEGATPTNSFMLLNVTAQVEGRTATMESYYTPTSLANAELIDPEIDLTAGDSLTFTLSAKGGVAAYAWLDHPSGTVGYFVDTTTGNPFNGFYLIPGIDRKGKSYIIHRA</sequence>
<evidence type="ECO:0000256" key="2">
    <source>
        <dbReference type="ARBA" id="ARBA00004613"/>
    </source>
</evidence>
<comment type="subunit">
    <text evidence="5">Homodimer.</text>
</comment>
<dbReference type="InterPro" id="IPR041625">
    <property type="entry name" value="Beta-mannosidase_Ig"/>
</dbReference>
<dbReference type="AlphaFoldDB" id="A0A165D7A1"/>
<dbReference type="SUPFAM" id="SSF49785">
    <property type="entry name" value="Galactose-binding domain-like"/>
    <property type="match status" value="1"/>
</dbReference>
<evidence type="ECO:0000256" key="4">
    <source>
        <dbReference type="ARBA" id="ARBA00007483"/>
    </source>
</evidence>
<dbReference type="Gene3D" id="2.60.120.260">
    <property type="entry name" value="Galactose-binding domain-like"/>
    <property type="match status" value="1"/>
</dbReference>
<name>A0A165D7A1_9APHY</name>
<keyword evidence="10 18" id="KW-0378">Hydrolase</keyword>
<protein>
    <recommendedName>
        <fullName evidence="7">Beta-mannosidase A</fullName>
        <ecNumber evidence="6">3.2.1.25</ecNumber>
    </recommendedName>
    <alternativeName>
        <fullName evidence="13">Mannanase A</fullName>
    </alternativeName>
</protein>
<evidence type="ECO:0000256" key="8">
    <source>
        <dbReference type="ARBA" id="ARBA00022525"/>
    </source>
</evidence>
<evidence type="ECO:0000259" key="17">
    <source>
        <dbReference type="Pfam" id="PF22666"/>
    </source>
</evidence>
<evidence type="ECO:0000256" key="9">
    <source>
        <dbReference type="ARBA" id="ARBA00022729"/>
    </source>
</evidence>
<evidence type="ECO:0000313" key="18">
    <source>
        <dbReference type="EMBL" id="KZT04272.1"/>
    </source>
</evidence>
<evidence type="ECO:0000256" key="7">
    <source>
        <dbReference type="ARBA" id="ARBA00021795"/>
    </source>
</evidence>
<evidence type="ECO:0000256" key="11">
    <source>
        <dbReference type="ARBA" id="ARBA00023180"/>
    </source>
</evidence>
<reference evidence="18 19" key="1">
    <citation type="journal article" date="2016" name="Mol. Biol. Evol.">
        <title>Comparative Genomics of Early-Diverging Mushroom-Forming Fungi Provides Insights into the Origins of Lignocellulose Decay Capabilities.</title>
        <authorList>
            <person name="Nagy L.G."/>
            <person name="Riley R."/>
            <person name="Tritt A."/>
            <person name="Adam C."/>
            <person name="Daum C."/>
            <person name="Floudas D."/>
            <person name="Sun H."/>
            <person name="Yadav J.S."/>
            <person name="Pangilinan J."/>
            <person name="Larsson K.H."/>
            <person name="Matsuura K."/>
            <person name="Barry K."/>
            <person name="Labutti K."/>
            <person name="Kuo R."/>
            <person name="Ohm R.A."/>
            <person name="Bhattacharya S.S."/>
            <person name="Shirouzu T."/>
            <person name="Yoshinaga Y."/>
            <person name="Martin F.M."/>
            <person name="Grigoriev I.V."/>
            <person name="Hibbett D.S."/>
        </authorList>
    </citation>
    <scope>NUCLEOTIDE SEQUENCE [LARGE SCALE GENOMIC DNA]</scope>
    <source>
        <strain evidence="18 19">93-53</strain>
    </source>
</reference>
<evidence type="ECO:0000256" key="6">
    <source>
        <dbReference type="ARBA" id="ARBA00012754"/>
    </source>
</evidence>
<evidence type="ECO:0000259" key="16">
    <source>
        <dbReference type="Pfam" id="PF17786"/>
    </source>
</evidence>
<dbReference type="Gene3D" id="3.20.20.80">
    <property type="entry name" value="Glycosidases"/>
    <property type="match status" value="1"/>
</dbReference>
<dbReference type="EMBL" id="KV427637">
    <property type="protein sequence ID" value="KZT04272.1"/>
    <property type="molecule type" value="Genomic_DNA"/>
</dbReference>
<keyword evidence="12" id="KW-0326">Glycosidase</keyword>
<evidence type="ECO:0000259" key="15">
    <source>
        <dbReference type="Pfam" id="PF17753"/>
    </source>
</evidence>
<comment type="similarity">
    <text evidence="4">Belongs to the glycosyl hydrolase 2 family. Beta-mannosidase A subfamily.</text>
</comment>
<evidence type="ECO:0000256" key="12">
    <source>
        <dbReference type="ARBA" id="ARBA00023295"/>
    </source>
</evidence>
<dbReference type="GeneID" id="63821759"/>
<comment type="pathway">
    <text evidence="3">Glycan metabolism; N-glycan degradation.</text>
</comment>
<evidence type="ECO:0000256" key="10">
    <source>
        <dbReference type="ARBA" id="ARBA00022801"/>
    </source>
</evidence>
<dbReference type="InterPro" id="IPR050887">
    <property type="entry name" value="Beta-mannosidase_GH2"/>
</dbReference>
<dbReference type="OrthoDB" id="2866996at2759"/>
<evidence type="ECO:0000256" key="1">
    <source>
        <dbReference type="ARBA" id="ARBA00000829"/>
    </source>
</evidence>
<feature type="domain" description="Beta-mannosidase Ig-fold" evidence="15">
    <location>
        <begin position="842"/>
        <end position="899"/>
    </location>
</feature>
<dbReference type="EC" id="3.2.1.25" evidence="6"/>
<keyword evidence="19" id="KW-1185">Reference proteome</keyword>
<gene>
    <name evidence="18" type="ORF">LAESUDRAFT_658092</name>
</gene>
<dbReference type="InterPro" id="IPR036156">
    <property type="entry name" value="Beta-gal/glucu_dom_sf"/>
</dbReference>
<evidence type="ECO:0000256" key="13">
    <source>
        <dbReference type="ARBA" id="ARBA00031061"/>
    </source>
</evidence>
<comment type="catalytic activity">
    <reaction evidence="1">
        <text>Hydrolysis of terminal, non-reducing beta-D-mannose residues in beta-D-mannosides.</text>
        <dbReference type="EC" id="3.2.1.25"/>
    </reaction>
</comment>
<evidence type="ECO:0000256" key="14">
    <source>
        <dbReference type="SAM" id="SignalP"/>
    </source>
</evidence>
<dbReference type="Gene3D" id="2.60.40.10">
    <property type="entry name" value="Immunoglobulins"/>
    <property type="match status" value="3"/>
</dbReference>
<dbReference type="UniPathway" id="UPA00280"/>
<dbReference type="SUPFAM" id="SSF51445">
    <property type="entry name" value="(Trans)glycosidases"/>
    <property type="match status" value="1"/>
</dbReference>
<dbReference type="InParanoid" id="A0A165D7A1"/>
<keyword evidence="9 14" id="KW-0732">Signal</keyword>
<dbReference type="Proteomes" id="UP000076871">
    <property type="component" value="Unassembled WGS sequence"/>
</dbReference>
<accession>A0A165D7A1</accession>
<dbReference type="InterPro" id="IPR013783">
    <property type="entry name" value="Ig-like_fold"/>
</dbReference>
<dbReference type="InterPro" id="IPR008979">
    <property type="entry name" value="Galactose-bd-like_sf"/>
</dbReference>
<dbReference type="SUPFAM" id="SSF49303">
    <property type="entry name" value="beta-Galactosidase/glucuronidase domain"/>
    <property type="match status" value="1"/>
</dbReference>
<dbReference type="PANTHER" id="PTHR43730">
    <property type="entry name" value="BETA-MANNOSIDASE"/>
    <property type="match status" value="1"/>
</dbReference>
<dbReference type="GO" id="GO:0006516">
    <property type="term" value="P:glycoprotein catabolic process"/>
    <property type="evidence" value="ECO:0007669"/>
    <property type="project" value="TreeGrafter"/>
</dbReference>
<feature type="signal peptide" evidence="14">
    <location>
        <begin position="1"/>
        <end position="20"/>
    </location>
</feature>
<dbReference type="Pfam" id="PF17786">
    <property type="entry name" value="Mannosidase_ig"/>
    <property type="match status" value="1"/>
</dbReference>
<dbReference type="PANTHER" id="PTHR43730:SF5">
    <property type="entry name" value="BETA-MANNOSIDASE A"/>
    <property type="match status" value="1"/>
</dbReference>
<dbReference type="RefSeq" id="XP_040762012.1">
    <property type="nucleotide sequence ID" value="XM_040904729.1"/>
</dbReference>
<keyword evidence="11" id="KW-0325">Glycoprotein</keyword>
<evidence type="ECO:0000256" key="3">
    <source>
        <dbReference type="ARBA" id="ARBA00004740"/>
    </source>
</evidence>
<dbReference type="InterPro" id="IPR054593">
    <property type="entry name" value="Beta-mannosidase-like_N2"/>
</dbReference>
<dbReference type="Pfam" id="PF22666">
    <property type="entry name" value="Glyco_hydro_2_N2"/>
    <property type="match status" value="1"/>
</dbReference>
<dbReference type="GO" id="GO:0005576">
    <property type="term" value="C:extracellular region"/>
    <property type="evidence" value="ECO:0007669"/>
    <property type="project" value="UniProtKB-SubCell"/>
</dbReference>
<dbReference type="InterPro" id="IPR017853">
    <property type="entry name" value="GH"/>
</dbReference>
<comment type="subcellular location">
    <subcellularLocation>
        <location evidence="2">Secreted</location>
    </subcellularLocation>
</comment>
<dbReference type="InterPro" id="IPR041447">
    <property type="entry name" value="Mannosidase_ig"/>
</dbReference>
<evidence type="ECO:0000313" key="19">
    <source>
        <dbReference type="Proteomes" id="UP000076871"/>
    </source>
</evidence>
<feature type="domain" description="Mannosidase Ig/CBM-like" evidence="16">
    <location>
        <begin position="744"/>
        <end position="817"/>
    </location>
</feature>
<dbReference type="Pfam" id="PF17753">
    <property type="entry name" value="Ig_mannosidase"/>
    <property type="match status" value="1"/>
</dbReference>
<dbReference type="GO" id="GO:0004567">
    <property type="term" value="F:beta-mannosidase activity"/>
    <property type="evidence" value="ECO:0007669"/>
    <property type="project" value="UniProtKB-EC"/>
</dbReference>
<evidence type="ECO:0000256" key="5">
    <source>
        <dbReference type="ARBA" id="ARBA00011738"/>
    </source>
</evidence>
<keyword evidence="8" id="KW-0964">Secreted</keyword>